<accession>A0A0G4GWD7</accession>
<evidence type="ECO:0000313" key="1">
    <source>
        <dbReference type="EMBL" id="CEM35319.1"/>
    </source>
</evidence>
<gene>
    <name evidence="1" type="ORF">Cvel_5310</name>
</gene>
<dbReference type="EMBL" id="CDMZ01001624">
    <property type="protein sequence ID" value="CEM35319.1"/>
    <property type="molecule type" value="Genomic_DNA"/>
</dbReference>
<organism evidence="1">
    <name type="scientific">Chromera velia CCMP2878</name>
    <dbReference type="NCBI Taxonomy" id="1169474"/>
    <lineage>
        <taxon>Eukaryota</taxon>
        <taxon>Sar</taxon>
        <taxon>Alveolata</taxon>
        <taxon>Colpodellida</taxon>
        <taxon>Chromeraceae</taxon>
        <taxon>Chromera</taxon>
    </lineage>
</organism>
<name>A0A0G4GWD7_9ALVE</name>
<proteinExistence type="predicted"/>
<dbReference type="VEuPathDB" id="CryptoDB:Cvel_5310"/>
<sequence length="108" mass="12062">MLLFRIARKEPVRGQCVRVAETMTGQTDFGSAGCSALFYKVEELLGGAPSGHYWKAGASLGRYRIRAKAQLLQQQSGFTNPFPMRTRFEDGWLPYSRGKKTSLMRALG</sequence>
<protein>
    <submittedName>
        <fullName evidence="1">Uncharacterized protein</fullName>
    </submittedName>
</protein>
<reference evidence="1" key="1">
    <citation type="submission" date="2014-11" db="EMBL/GenBank/DDBJ databases">
        <authorList>
            <person name="Otto D Thomas"/>
            <person name="Naeem Raeece"/>
        </authorList>
    </citation>
    <scope>NUCLEOTIDE SEQUENCE</scope>
</reference>
<dbReference type="AlphaFoldDB" id="A0A0G4GWD7"/>